<protein>
    <recommendedName>
        <fullName evidence="4">ISLre2 family transposase</fullName>
    </recommendedName>
</protein>
<dbReference type="NCBIfam" id="NF033529">
    <property type="entry name" value="transpos_ISLre2"/>
    <property type="match status" value="1"/>
</dbReference>
<gene>
    <name evidence="2" type="ordered locus">Cst_c01430</name>
</gene>
<dbReference type="Proteomes" id="UP000011220">
    <property type="component" value="Chromosome"/>
</dbReference>
<evidence type="ECO:0008006" key="4">
    <source>
        <dbReference type="Google" id="ProtNLM"/>
    </source>
</evidence>
<dbReference type="eggNOG" id="COG3464">
    <property type="taxonomic scope" value="Bacteria"/>
</dbReference>
<evidence type="ECO:0000313" key="3">
    <source>
        <dbReference type="Proteomes" id="UP000011220"/>
    </source>
</evidence>
<dbReference type="EMBL" id="CP004044">
    <property type="protein sequence ID" value="AGC67171.1"/>
    <property type="molecule type" value="Genomic_DNA"/>
</dbReference>
<reference evidence="2 3" key="1">
    <citation type="journal article" date="2013" name="Genome Announc.">
        <title>Complete genome sequence of Clostridium stercorarium subsp. stercorarium strain DSM 8532, a thermophilic degrader of plant cell wall fibers.</title>
        <authorList>
            <person name="Poehlein A."/>
            <person name="Zverlov V.V."/>
            <person name="Daniel R."/>
            <person name="Schwarz W.H."/>
            <person name="Liebl W."/>
        </authorList>
    </citation>
    <scope>NUCLEOTIDE SEQUENCE [LARGE SCALE GENOMIC DNA]</scope>
    <source>
        <strain evidence="3">ATCC 35414 / DSM 8532 / NCIMB 11754</strain>
    </source>
</reference>
<organism evidence="2 3">
    <name type="scientific">Thermoclostridium stercorarium (strain ATCC 35414 / DSM 8532 / NCIMB 11754)</name>
    <name type="common">Clostridium stercorarium</name>
    <dbReference type="NCBI Taxonomy" id="1121335"/>
    <lineage>
        <taxon>Bacteria</taxon>
        <taxon>Bacillati</taxon>
        <taxon>Bacillota</taxon>
        <taxon>Clostridia</taxon>
        <taxon>Eubacteriales</taxon>
        <taxon>Oscillospiraceae</taxon>
        <taxon>Thermoclostridium</taxon>
    </lineage>
</organism>
<dbReference type="AlphaFoldDB" id="L7VL37"/>
<dbReference type="InterPro" id="IPR009620">
    <property type="entry name" value="UPF0236"/>
</dbReference>
<name>L7VL37_THES1</name>
<keyword evidence="3" id="KW-1185">Reference proteome</keyword>
<dbReference type="PATRIC" id="fig|1121335.3.peg.139"/>
<dbReference type="Pfam" id="PF06782">
    <property type="entry name" value="UPF0236"/>
    <property type="match status" value="1"/>
</dbReference>
<proteinExistence type="inferred from homology"/>
<sequence length="479" mass="55200">MASSMYNSIQHFIEFGTKKIEKRIREFIQEKKDLADLVLGLQEELNALGRDITAEILEDMDDYLRNSTSRKTHWEIVRKDRTEILTSFGPVSFERTYFKPKKGGKRQYLVDQIVGLNPHDRVSADVVINVLEEAAESSYRKAGEKAAYMNEISKQAVMNKVHELEIVQPGVKERKAETPKILYIEADEDHVSQQGKKYKTENEWGLSSTLMPKLVYVHEGIDHDKSTKNRKVLKNARYFGGIRDSEELWLEVSKYIDDTYDIEKVETVYLSGDGAAWIKQGLQWIEKSKFVLDRYHLSRYVKTATAHLEDEDIELELEDALKEANKAQLKKAFAKILEKTESETKKKAVNDAKKYILNNWAGIEIKVDNYEIVGCSAEGHVSHILSDRLSSRPMGWSKRGADKMSQLRIFKKNGGKVYDLVMAQKKKEQREQAHQLQDELIREMRVRNGRYESVWNSNLTVLKKGNKTALYSALRAIVG</sequence>
<accession>L7VL37</accession>
<dbReference type="KEGG" id="css:Cst_c01430"/>
<evidence type="ECO:0000313" key="2">
    <source>
        <dbReference type="EMBL" id="AGC67171.1"/>
    </source>
</evidence>
<evidence type="ECO:0000256" key="1">
    <source>
        <dbReference type="ARBA" id="ARBA00006539"/>
    </source>
</evidence>
<dbReference type="STRING" id="1121335.Cst_c01430"/>
<comment type="similarity">
    <text evidence="1">Belongs to the UPF0236 family.</text>
</comment>